<name>A0ABT0DEE3_9HYPH</name>
<dbReference type="SUPFAM" id="SSF55846">
    <property type="entry name" value="N-acetylmuramoyl-L-alanine amidase-like"/>
    <property type="match status" value="1"/>
</dbReference>
<dbReference type="InterPro" id="IPR036505">
    <property type="entry name" value="Amidase/PGRP_sf"/>
</dbReference>
<accession>A0ABT0DEE3</accession>
<evidence type="ECO:0000313" key="1">
    <source>
        <dbReference type="EMBL" id="MCK0198122.1"/>
    </source>
</evidence>
<protein>
    <submittedName>
        <fullName evidence="1">N-acetylmuramoyl-L-alanine amidase</fullName>
    </submittedName>
</protein>
<comment type="caution">
    <text evidence="1">The sequence shown here is derived from an EMBL/GenBank/DDBJ whole genome shotgun (WGS) entry which is preliminary data.</text>
</comment>
<dbReference type="Proteomes" id="UP001203284">
    <property type="component" value="Unassembled WGS sequence"/>
</dbReference>
<keyword evidence="2" id="KW-1185">Reference proteome</keyword>
<gene>
    <name evidence="1" type="ORF">MWN34_14505</name>
</gene>
<dbReference type="RefSeq" id="WP_247030022.1">
    <property type="nucleotide sequence ID" value="NZ_JALKCH010000009.1"/>
</dbReference>
<dbReference type="EMBL" id="JALKCH010000009">
    <property type="protein sequence ID" value="MCK0198122.1"/>
    <property type="molecule type" value="Genomic_DNA"/>
</dbReference>
<sequence length="801" mass="88111">MTQIAIVVRPLKNRLDSTYWDDMTSARLPLRRITSSAGYANRFPGISEVFSIVVHETDGWPSRNKAESWVTAYSGPSTVGPQVAIWGDGTITPLVNYPDMTGHATFVNQWALGVETGHRDDRTGYTLPNPPRSFAWEQLSTDANDLTGRKYFVLRQVADIPSEIIAAWFPTATYNGPKRDAAVPAGMLFNELQYRSWALLARYMAEAFLVPRNIPLLPHVQRSATINDAATFRRIVMADENVDAIKDTLVRELLTIPGGAHTFLATDFTAGQEASFDANYLLAAVPANSDVPGWGFTHNAMMMGTHPGGANTPKLQERCVALNKAWLWFFKVYRGFHGHGFSGNIHQGFTRFDTASSSFTSTTLHDHDCPGPLFDWHRFAREMWDWWWWPFDFDTGHAHTNAPIRDYRAASGTTPLREYFFHETAANVNARIATAGGIHGAASSPTTYQLDADSPVYALANGEIVAARFPRTPANAVDMGFVLVRHDVYHTPDVSGLANLLAPLLGTTPPAATPQPGGRIDYDVEPTTVYSLVMHLLRPADLTFTDISDANPEWLNRLIIRRKECDLAFPPATGAMNATLAGMPAAEFSRPPGGLARPTLTESYQLDQISLSAFLNALEQGDLAISQSRQAYEAASQMPIQMILGDYLGKAGVIRRDGAGILTHGMRVEVFSPALASVDFQAITDQTGWNVVGSPARPALLYQSEWARTPDATTSATLQQIGVDPALVPWWSTVAQSQAWDVSMPAADRLPLNGQVYHYSPATFMAWINDLTWASEWPKYKVMDASGNPVARPAAPRSRWG</sequence>
<organism evidence="1 2">
    <name type="scientific">Ancylobacter crimeensis</name>
    <dbReference type="NCBI Taxonomy" id="2579147"/>
    <lineage>
        <taxon>Bacteria</taxon>
        <taxon>Pseudomonadati</taxon>
        <taxon>Pseudomonadota</taxon>
        <taxon>Alphaproteobacteria</taxon>
        <taxon>Hyphomicrobiales</taxon>
        <taxon>Xanthobacteraceae</taxon>
        <taxon>Ancylobacter</taxon>
    </lineage>
</organism>
<reference evidence="1 2" key="1">
    <citation type="submission" date="2022-04" db="EMBL/GenBank/DDBJ databases">
        <authorList>
            <person name="Grouzdev D.S."/>
            <person name="Pantiukh K.S."/>
            <person name="Krutkina M.S."/>
        </authorList>
    </citation>
    <scope>NUCLEOTIDE SEQUENCE [LARGE SCALE GENOMIC DNA]</scope>
    <source>
        <strain evidence="1 2">6x-1</strain>
    </source>
</reference>
<proteinExistence type="predicted"/>
<evidence type="ECO:0000313" key="2">
    <source>
        <dbReference type="Proteomes" id="UP001203284"/>
    </source>
</evidence>